<dbReference type="InterPro" id="IPR058792">
    <property type="entry name" value="Beta-barrel_RND_2"/>
</dbReference>
<feature type="chain" id="PRO_5040921388" evidence="4">
    <location>
        <begin position="24"/>
        <end position="358"/>
    </location>
</feature>
<dbReference type="InterPro" id="IPR058637">
    <property type="entry name" value="YknX-like_C"/>
</dbReference>
<evidence type="ECO:0000259" key="7">
    <source>
        <dbReference type="Pfam" id="PF25989"/>
    </source>
</evidence>
<keyword evidence="2" id="KW-0175">Coiled coil</keyword>
<feature type="region of interest" description="Disordered" evidence="3">
    <location>
        <begin position="339"/>
        <end position="358"/>
    </location>
</feature>
<dbReference type="Pfam" id="PF25973">
    <property type="entry name" value="BSH_CzcB"/>
    <property type="match status" value="1"/>
</dbReference>
<gene>
    <name evidence="8" type="ORF">LNL84_01920</name>
</gene>
<proteinExistence type="inferred from homology"/>
<dbReference type="FunFam" id="2.40.420.20:FF:000007">
    <property type="entry name" value="HAE1 family efflux pump MFP component"/>
    <property type="match status" value="1"/>
</dbReference>
<evidence type="ECO:0000259" key="5">
    <source>
        <dbReference type="Pfam" id="PF25954"/>
    </source>
</evidence>
<evidence type="ECO:0000256" key="4">
    <source>
        <dbReference type="SAM" id="SignalP"/>
    </source>
</evidence>
<reference evidence="8" key="1">
    <citation type="submission" date="2021-11" db="EMBL/GenBank/DDBJ databases">
        <title>Vibrio ZSDE26 sp. nov. and Vibrio ZSDZ34 sp. nov., isolated from coastal seawater in Qingdao.</title>
        <authorList>
            <person name="Zhang P."/>
        </authorList>
    </citation>
    <scope>NUCLEOTIDE SEQUENCE</scope>
    <source>
        <strain evidence="8">ZSDZ34</strain>
    </source>
</reference>
<feature type="domain" description="CusB-like beta-barrel" evidence="5">
    <location>
        <begin position="192"/>
        <end position="264"/>
    </location>
</feature>
<dbReference type="Proteomes" id="UP001139488">
    <property type="component" value="Unassembled WGS sequence"/>
</dbReference>
<dbReference type="Gene3D" id="2.40.420.20">
    <property type="match status" value="1"/>
</dbReference>
<keyword evidence="4" id="KW-0732">Signal</keyword>
<evidence type="ECO:0000259" key="6">
    <source>
        <dbReference type="Pfam" id="PF25973"/>
    </source>
</evidence>
<evidence type="ECO:0000313" key="9">
    <source>
        <dbReference type="Proteomes" id="UP001139488"/>
    </source>
</evidence>
<dbReference type="PANTHER" id="PTHR30469:SF13">
    <property type="entry name" value="HAE1 FAMILY EFFLUX PUMP MFP COMPONENT"/>
    <property type="match status" value="1"/>
</dbReference>
<dbReference type="Pfam" id="PF25954">
    <property type="entry name" value="Beta-barrel_RND_2"/>
    <property type="match status" value="1"/>
</dbReference>
<feature type="compositionally biased region" description="Polar residues" evidence="3">
    <location>
        <begin position="345"/>
        <end position="358"/>
    </location>
</feature>
<dbReference type="GO" id="GO:0015562">
    <property type="term" value="F:efflux transmembrane transporter activity"/>
    <property type="evidence" value="ECO:0007669"/>
    <property type="project" value="TreeGrafter"/>
</dbReference>
<name>A0A9X1WEM1_9VIBR</name>
<evidence type="ECO:0000256" key="3">
    <source>
        <dbReference type="SAM" id="MobiDB-lite"/>
    </source>
</evidence>
<dbReference type="Pfam" id="PF25989">
    <property type="entry name" value="YknX_C"/>
    <property type="match status" value="1"/>
</dbReference>
<protein>
    <submittedName>
        <fullName evidence="8">Efflux RND transporter periplasmic adaptor subunit</fullName>
    </submittedName>
</protein>
<comment type="similarity">
    <text evidence="1">Belongs to the membrane fusion protein (MFP) (TC 8.A.1) family.</text>
</comment>
<feature type="domain" description="YknX-like C-terminal permuted SH3-like" evidence="7">
    <location>
        <begin position="273"/>
        <end position="338"/>
    </location>
</feature>
<feature type="coiled-coil region" evidence="2">
    <location>
        <begin position="130"/>
        <end position="157"/>
    </location>
</feature>
<sequence length="358" mass="38660">MKNKTIISLLTLSILSASPFAVAKRGAGSQAVSIVSEPVAIHQVSQSLSLVGKLKSDQAVVISSEVNGIVDQIVVTANQNVTKGQALVLLNDDKARANVAEAKAYLKDQKRILTEFERLVARNAITQTEINAQKTNVEIAQARLDSANASLNDLHIEAPFDGTVGLIDFSRGKLVNVGTELLTLDDLSVMQLDLQVPESYLPLLEKGMEVSAITAAWGQRVFLGKVVAVDTRVNQETLNLRVRIHFQNEDNKLKPGMLAQARMSFPPMEAPIIPVQALEYSGTKRFVYVIDERNKAHRQEVILGARVGNQVVIEQGISIGERIVVQGIVNMRDGVKVSEVGSEPSLGQASKPSSAGAN</sequence>
<dbReference type="PANTHER" id="PTHR30469">
    <property type="entry name" value="MULTIDRUG RESISTANCE PROTEIN MDTA"/>
    <property type="match status" value="1"/>
</dbReference>
<dbReference type="Gene3D" id="1.10.287.470">
    <property type="entry name" value="Helix hairpin bin"/>
    <property type="match status" value="1"/>
</dbReference>
<evidence type="ECO:0000256" key="1">
    <source>
        <dbReference type="ARBA" id="ARBA00009477"/>
    </source>
</evidence>
<organism evidence="8 9">
    <name type="scientific">Vibrio gelatinilyticus</name>
    <dbReference type="NCBI Taxonomy" id="2893468"/>
    <lineage>
        <taxon>Bacteria</taxon>
        <taxon>Pseudomonadati</taxon>
        <taxon>Pseudomonadota</taxon>
        <taxon>Gammaproteobacteria</taxon>
        <taxon>Vibrionales</taxon>
        <taxon>Vibrionaceae</taxon>
        <taxon>Vibrio</taxon>
    </lineage>
</organism>
<dbReference type="InterPro" id="IPR006143">
    <property type="entry name" value="RND_pump_MFP"/>
</dbReference>
<dbReference type="RefSeq" id="WP_244354746.1">
    <property type="nucleotide sequence ID" value="NZ_JAJNNZ010000001.1"/>
</dbReference>
<dbReference type="Gene3D" id="2.40.30.170">
    <property type="match status" value="1"/>
</dbReference>
<evidence type="ECO:0000256" key="2">
    <source>
        <dbReference type="SAM" id="Coils"/>
    </source>
</evidence>
<dbReference type="EMBL" id="JAJNNZ010000001">
    <property type="protein sequence ID" value="MCJ2375584.1"/>
    <property type="molecule type" value="Genomic_DNA"/>
</dbReference>
<keyword evidence="9" id="KW-1185">Reference proteome</keyword>
<feature type="signal peptide" evidence="4">
    <location>
        <begin position="1"/>
        <end position="23"/>
    </location>
</feature>
<evidence type="ECO:0000313" key="8">
    <source>
        <dbReference type="EMBL" id="MCJ2375584.1"/>
    </source>
</evidence>
<dbReference type="SUPFAM" id="SSF111369">
    <property type="entry name" value="HlyD-like secretion proteins"/>
    <property type="match status" value="1"/>
</dbReference>
<dbReference type="InterPro" id="IPR058647">
    <property type="entry name" value="BSH_CzcB-like"/>
</dbReference>
<feature type="domain" description="CzcB-like barrel-sandwich hybrid" evidence="6">
    <location>
        <begin position="60"/>
        <end position="185"/>
    </location>
</feature>
<dbReference type="Gene3D" id="2.40.50.100">
    <property type="match status" value="1"/>
</dbReference>
<dbReference type="AlphaFoldDB" id="A0A9X1WEM1"/>
<accession>A0A9X1WEM1</accession>
<dbReference type="GO" id="GO:1990281">
    <property type="term" value="C:efflux pump complex"/>
    <property type="evidence" value="ECO:0007669"/>
    <property type="project" value="TreeGrafter"/>
</dbReference>
<dbReference type="NCBIfam" id="TIGR01730">
    <property type="entry name" value="RND_mfp"/>
    <property type="match status" value="1"/>
</dbReference>
<dbReference type="FunFam" id="2.40.30.170:FF:000010">
    <property type="entry name" value="Efflux RND transporter periplasmic adaptor subunit"/>
    <property type="match status" value="1"/>
</dbReference>
<comment type="caution">
    <text evidence="8">The sequence shown here is derived from an EMBL/GenBank/DDBJ whole genome shotgun (WGS) entry which is preliminary data.</text>
</comment>